<accession>A0A0F7L2I9</accession>
<organism evidence="1">
    <name type="scientific">uncultured marine virus</name>
    <dbReference type="NCBI Taxonomy" id="186617"/>
    <lineage>
        <taxon>Viruses</taxon>
        <taxon>environmental samples</taxon>
    </lineage>
</organism>
<proteinExistence type="predicted"/>
<evidence type="ECO:0000313" key="1">
    <source>
        <dbReference type="EMBL" id="AKH46070.1"/>
    </source>
</evidence>
<reference evidence="1" key="2">
    <citation type="submission" date="2015-03" db="EMBL/GenBank/DDBJ databases">
        <authorList>
            <person name="Chow C.-E.T."/>
            <person name="Winget D.M."/>
            <person name="White R.A.III."/>
            <person name="Hallam S.J."/>
            <person name="Suttle C.A."/>
        </authorList>
    </citation>
    <scope>NUCLEOTIDE SEQUENCE</scope>
    <source>
        <strain evidence="1">Anoxic3_3</strain>
    </source>
</reference>
<name>A0A0F7L2I9_9VIRU</name>
<sequence>MFWVYASILFKINLCIRYQTIIRLNTCLYTRFNCFINTYNIIIILHVITLKIGHVLDETWAECKDNCVLSCFCISNVF</sequence>
<protein>
    <submittedName>
        <fullName evidence="1">Uncharacterized protein</fullName>
    </submittedName>
</protein>
<reference evidence="1" key="1">
    <citation type="journal article" date="2015" name="Front. Microbiol.">
        <title>Combining genomic sequencing methods to explore viral diversity and reveal potential virus-host interactions.</title>
        <authorList>
            <person name="Chow C.E."/>
            <person name="Winget D.M."/>
            <person name="White R.A.III."/>
            <person name="Hallam S.J."/>
            <person name="Suttle C.A."/>
        </authorList>
    </citation>
    <scope>NUCLEOTIDE SEQUENCE</scope>
    <source>
        <strain evidence="1">Anoxic3_3</strain>
    </source>
</reference>
<dbReference type="EMBL" id="KR029578">
    <property type="protein sequence ID" value="AKH46070.1"/>
    <property type="molecule type" value="Genomic_DNA"/>
</dbReference>